<feature type="domain" description="FCP1 homology" evidence="6">
    <location>
        <begin position="287"/>
        <end position="446"/>
    </location>
</feature>
<comment type="caution">
    <text evidence="7">The sequence shown here is derived from an EMBL/GenBank/DDBJ whole genome shotgun (WGS) entry which is preliminary data.</text>
</comment>
<dbReference type="InterPro" id="IPR036412">
    <property type="entry name" value="HAD-like_sf"/>
</dbReference>
<proteinExistence type="inferred from homology"/>
<dbReference type="InterPro" id="IPR004274">
    <property type="entry name" value="FCP1_dom"/>
</dbReference>
<dbReference type="InParanoid" id="A0A024GGB6"/>
<feature type="region of interest" description="Disordered" evidence="5">
    <location>
        <begin position="175"/>
        <end position="219"/>
    </location>
</feature>
<protein>
    <recommendedName>
        <fullName evidence="6">FCP1 homology domain-containing protein</fullName>
    </recommendedName>
</protein>
<feature type="compositionally biased region" description="Polar residues" evidence="5">
    <location>
        <begin position="209"/>
        <end position="219"/>
    </location>
</feature>
<feature type="compositionally biased region" description="Basic and acidic residues" evidence="5">
    <location>
        <begin position="26"/>
        <end position="37"/>
    </location>
</feature>
<name>A0A024GGB6_9STRA</name>
<dbReference type="STRING" id="65357.A0A024GGB6"/>
<keyword evidence="1" id="KW-0378">Hydrolase</keyword>
<dbReference type="OrthoDB" id="277011at2759"/>
<dbReference type="PANTHER" id="PTHR12210">
    <property type="entry name" value="DULLARD PROTEIN PHOSPHATASE"/>
    <property type="match status" value="1"/>
</dbReference>
<evidence type="ECO:0000313" key="7">
    <source>
        <dbReference type="EMBL" id="CCI45375.1"/>
    </source>
</evidence>
<dbReference type="InterPro" id="IPR023214">
    <property type="entry name" value="HAD_sf"/>
</dbReference>
<accession>A0A024GGB6</accession>
<sequence>MLSDMVTCIGLVEFTAIGTLDHQKLGPDRMKHQRSVDPKCNVPATGNYDDPNSPIASTPMKRQSIKKRENMKSTKPKLRRRNPVALSDTNGCPSSDKEDTPQLAINSNDEPFFSPRKLLNEYDDDLRNEEMKGKNDTLSRERGSTMQNVLYVKNNEHSEAKQNVSDSGATIFSPALKVQPPHRQSRNSISTSSSVSVPGVKHLHRRDSNGYTSDRSVSSWYDGEQFDDTEPCMLAYEDSIVSTTDENEEQSAVEATEFDPFFFMKNLPAYETIVQKKRPVVLPPRSSHTPNICLVLDLDETLVHCSVETIENPNFQFDVFFNGTNYNVNVSLRPHMHCFLKRVTKQFELVVFTASQRVYAEKLLDLLDPNRDLIKYRLYREDCLEVDGNFLKDLNVLGRDLARVVLVDNSPHAFGYQVNNGVPIESWFDDEQDRELLHLLPFLESLVDVEDVRLVIEKQFQIQKLIDDAGAEKI</sequence>
<evidence type="ECO:0000256" key="5">
    <source>
        <dbReference type="SAM" id="MobiDB-lite"/>
    </source>
</evidence>
<dbReference type="InterPro" id="IPR011948">
    <property type="entry name" value="Dullard_phosphatase"/>
</dbReference>
<organism evidence="7 8">
    <name type="scientific">Albugo candida</name>
    <dbReference type="NCBI Taxonomy" id="65357"/>
    <lineage>
        <taxon>Eukaryota</taxon>
        <taxon>Sar</taxon>
        <taxon>Stramenopiles</taxon>
        <taxon>Oomycota</taxon>
        <taxon>Peronosporomycetes</taxon>
        <taxon>Albuginales</taxon>
        <taxon>Albuginaceae</taxon>
        <taxon>Albugo</taxon>
    </lineage>
</organism>
<feature type="region of interest" description="Disordered" evidence="5">
    <location>
        <begin position="26"/>
        <end position="145"/>
    </location>
</feature>
<evidence type="ECO:0000256" key="1">
    <source>
        <dbReference type="ARBA" id="ARBA00022801"/>
    </source>
</evidence>
<dbReference type="PROSITE" id="PS50969">
    <property type="entry name" value="FCP1"/>
    <property type="match status" value="1"/>
</dbReference>
<feature type="compositionally biased region" description="Basic and acidic residues" evidence="5">
    <location>
        <begin position="128"/>
        <end position="143"/>
    </location>
</feature>
<dbReference type="FunFam" id="3.40.50.1000:FF:000015">
    <property type="entry name" value="CTD small phosphatase-like protein 2"/>
    <property type="match status" value="1"/>
</dbReference>
<dbReference type="SMART" id="SM00577">
    <property type="entry name" value="CPDc"/>
    <property type="match status" value="1"/>
</dbReference>
<keyword evidence="8" id="KW-1185">Reference proteome</keyword>
<dbReference type="EMBL" id="CAIX01000097">
    <property type="protein sequence ID" value="CCI45375.1"/>
    <property type="molecule type" value="Genomic_DNA"/>
</dbReference>
<dbReference type="SUPFAM" id="SSF56784">
    <property type="entry name" value="HAD-like"/>
    <property type="match status" value="1"/>
</dbReference>
<comment type="function">
    <text evidence="3">Probable phosphatase.</text>
</comment>
<keyword evidence="2" id="KW-0904">Protein phosphatase</keyword>
<feature type="compositionally biased region" description="Low complexity" evidence="5">
    <location>
        <begin position="186"/>
        <end position="196"/>
    </location>
</feature>
<dbReference type="InterPro" id="IPR050365">
    <property type="entry name" value="TIM50"/>
</dbReference>
<gene>
    <name evidence="7" type="ORF">BN9_062720</name>
</gene>
<dbReference type="Pfam" id="PF03031">
    <property type="entry name" value="NIF"/>
    <property type="match status" value="1"/>
</dbReference>
<comment type="similarity">
    <text evidence="4">Belongs to the CTDSPL2 family.</text>
</comment>
<evidence type="ECO:0000256" key="3">
    <source>
        <dbReference type="ARBA" id="ARBA00037324"/>
    </source>
</evidence>
<evidence type="ECO:0000256" key="2">
    <source>
        <dbReference type="ARBA" id="ARBA00022912"/>
    </source>
</evidence>
<dbReference type="Proteomes" id="UP000053237">
    <property type="component" value="Unassembled WGS sequence"/>
</dbReference>
<evidence type="ECO:0000256" key="4">
    <source>
        <dbReference type="ARBA" id="ARBA00038355"/>
    </source>
</evidence>
<dbReference type="CDD" id="cd07521">
    <property type="entry name" value="HAD_FCP1-like"/>
    <property type="match status" value="1"/>
</dbReference>
<dbReference type="NCBIfam" id="TIGR02251">
    <property type="entry name" value="HIF-SF_euk"/>
    <property type="match status" value="1"/>
</dbReference>
<reference evidence="7 8" key="1">
    <citation type="submission" date="2012-05" db="EMBL/GenBank/DDBJ databases">
        <title>Recombination and specialization in a pathogen metapopulation.</title>
        <authorList>
            <person name="Gardiner A."/>
            <person name="Kemen E."/>
            <person name="Schultz-Larsen T."/>
            <person name="MacLean D."/>
            <person name="Van Oosterhout C."/>
            <person name="Jones J.D.G."/>
        </authorList>
    </citation>
    <scope>NUCLEOTIDE SEQUENCE [LARGE SCALE GENOMIC DNA]</scope>
    <source>
        <strain evidence="7 8">Ac Nc2</strain>
    </source>
</reference>
<dbReference type="Gene3D" id="3.40.50.1000">
    <property type="entry name" value="HAD superfamily/HAD-like"/>
    <property type="match status" value="1"/>
</dbReference>
<dbReference type="GO" id="GO:0004721">
    <property type="term" value="F:phosphoprotein phosphatase activity"/>
    <property type="evidence" value="ECO:0007669"/>
    <property type="project" value="UniProtKB-KW"/>
</dbReference>
<evidence type="ECO:0000313" key="8">
    <source>
        <dbReference type="Proteomes" id="UP000053237"/>
    </source>
</evidence>
<dbReference type="GO" id="GO:0005634">
    <property type="term" value="C:nucleus"/>
    <property type="evidence" value="ECO:0007669"/>
    <property type="project" value="UniProtKB-ARBA"/>
</dbReference>
<evidence type="ECO:0000259" key="6">
    <source>
        <dbReference type="PROSITE" id="PS50969"/>
    </source>
</evidence>
<dbReference type="AlphaFoldDB" id="A0A024GGB6"/>